<dbReference type="SUPFAM" id="SSF48452">
    <property type="entry name" value="TPR-like"/>
    <property type="match status" value="1"/>
</dbReference>
<evidence type="ECO:0000256" key="1">
    <source>
        <dbReference type="ARBA" id="ARBA00000900"/>
    </source>
</evidence>
<accession>A0A4U5MQD7</accession>
<keyword evidence="6" id="KW-0802">TPR repeat</keyword>
<dbReference type="InterPro" id="IPR019734">
    <property type="entry name" value="TPR_rpt"/>
</dbReference>
<comment type="caution">
    <text evidence="8">The sequence shown here is derived from an EMBL/GenBank/DDBJ whole genome shotgun (WGS) entry which is preliminary data.</text>
</comment>
<dbReference type="GO" id="GO:0043161">
    <property type="term" value="P:proteasome-mediated ubiquitin-dependent protein catabolic process"/>
    <property type="evidence" value="ECO:0007669"/>
    <property type="project" value="TreeGrafter"/>
</dbReference>
<evidence type="ECO:0000256" key="4">
    <source>
        <dbReference type="ARBA" id="ARBA00022737"/>
    </source>
</evidence>
<dbReference type="AlphaFoldDB" id="A0A4U5MQD7"/>
<dbReference type="Pfam" id="PF12895">
    <property type="entry name" value="ANAPC3"/>
    <property type="match status" value="1"/>
</dbReference>
<dbReference type="PROSITE" id="PS50005">
    <property type="entry name" value="TPR"/>
    <property type="match status" value="2"/>
</dbReference>
<dbReference type="InterPro" id="IPR041312">
    <property type="entry name" value="CHIP_TPR_N"/>
</dbReference>
<feature type="repeat" description="TPR" evidence="6">
    <location>
        <begin position="38"/>
        <end position="71"/>
    </location>
</feature>
<dbReference type="PANTHER" id="PTHR46803">
    <property type="entry name" value="E3 UBIQUITIN-PROTEIN LIGASE CHIP"/>
    <property type="match status" value="1"/>
</dbReference>
<dbReference type="EC" id="2.3.2.27" evidence="2"/>
<feature type="repeat" description="TPR" evidence="6">
    <location>
        <begin position="4"/>
        <end position="37"/>
    </location>
</feature>
<evidence type="ECO:0000313" key="8">
    <source>
        <dbReference type="EMBL" id="TKR71662.1"/>
    </source>
</evidence>
<evidence type="ECO:0000313" key="9">
    <source>
        <dbReference type="Proteomes" id="UP000298663"/>
    </source>
</evidence>
<keyword evidence="5" id="KW-0833">Ubl conjugation pathway</keyword>
<evidence type="ECO:0000256" key="5">
    <source>
        <dbReference type="ARBA" id="ARBA00022786"/>
    </source>
</evidence>
<evidence type="ECO:0000256" key="3">
    <source>
        <dbReference type="ARBA" id="ARBA00022679"/>
    </source>
</evidence>
<reference evidence="8 9" key="2">
    <citation type="journal article" date="2019" name="G3 (Bethesda)">
        <title>Hybrid Assembly of the Genome of the Entomopathogenic Nematode Steinernema carpocapsae Identifies the X-Chromosome.</title>
        <authorList>
            <person name="Serra L."/>
            <person name="Macchietto M."/>
            <person name="Macias-Munoz A."/>
            <person name="McGill C.J."/>
            <person name="Rodriguez I.M."/>
            <person name="Rodriguez B."/>
            <person name="Murad R."/>
            <person name="Mortazavi A."/>
        </authorList>
    </citation>
    <scope>NUCLEOTIDE SEQUENCE [LARGE SCALE GENOMIC DNA]</scope>
    <source>
        <strain evidence="8 9">ALL</strain>
    </source>
</reference>
<sequence length="222" mass="25680">MSSAKDLKDRGNHMFQMSRFEEALSYYDKAIIRDSNEPSYFTNRALCFLRLKKWERAMDDCRKAIDLDPKNVKANYYYGKACVHSHNYDEAIKVLTRACDLSLAQKLAYGDEISGLVRLARKEKFRMEEDKRCQQEVELQAYLNRLMDEDLQRRVNTLLENSNTKPNDADEAALMETMDSLKSEAEARKDELNNIFAQVGVFRCSGKLGRNLDTLPTAQHLS</sequence>
<dbReference type="Pfam" id="PF18391">
    <property type="entry name" value="CHIP_TPR_N"/>
    <property type="match status" value="1"/>
</dbReference>
<dbReference type="GO" id="GO:0000209">
    <property type="term" value="P:protein polyubiquitination"/>
    <property type="evidence" value="ECO:0007669"/>
    <property type="project" value="TreeGrafter"/>
</dbReference>
<dbReference type="EMBL" id="AZBU02000006">
    <property type="protein sequence ID" value="TKR71662.1"/>
    <property type="molecule type" value="Genomic_DNA"/>
</dbReference>
<organism evidence="8 9">
    <name type="scientific">Steinernema carpocapsae</name>
    <name type="common">Entomopathogenic nematode</name>
    <dbReference type="NCBI Taxonomy" id="34508"/>
    <lineage>
        <taxon>Eukaryota</taxon>
        <taxon>Metazoa</taxon>
        <taxon>Ecdysozoa</taxon>
        <taxon>Nematoda</taxon>
        <taxon>Chromadorea</taxon>
        <taxon>Rhabditida</taxon>
        <taxon>Tylenchina</taxon>
        <taxon>Panagrolaimomorpha</taxon>
        <taxon>Strongyloidoidea</taxon>
        <taxon>Steinernematidae</taxon>
        <taxon>Steinernema</taxon>
    </lineage>
</organism>
<name>A0A4U5MQD7_STECR</name>
<dbReference type="GO" id="GO:0006515">
    <property type="term" value="P:protein quality control for misfolded or incompletely synthesized proteins"/>
    <property type="evidence" value="ECO:0007669"/>
    <property type="project" value="TreeGrafter"/>
</dbReference>
<dbReference type="InterPro" id="IPR011990">
    <property type="entry name" value="TPR-like_helical_dom_sf"/>
</dbReference>
<feature type="domain" description="CHIP N-terminal tetratricopeptide repeat" evidence="7">
    <location>
        <begin position="120"/>
        <end position="199"/>
    </location>
</feature>
<dbReference type="Gene3D" id="1.25.40.10">
    <property type="entry name" value="Tetratricopeptide repeat domain"/>
    <property type="match status" value="1"/>
</dbReference>
<dbReference type="SMART" id="SM00028">
    <property type="entry name" value="TPR"/>
    <property type="match status" value="3"/>
</dbReference>
<dbReference type="GO" id="GO:0045862">
    <property type="term" value="P:positive regulation of proteolysis"/>
    <property type="evidence" value="ECO:0007669"/>
    <property type="project" value="TreeGrafter"/>
</dbReference>
<keyword evidence="4" id="KW-0677">Repeat</keyword>
<evidence type="ECO:0000259" key="7">
    <source>
        <dbReference type="Pfam" id="PF18391"/>
    </source>
</evidence>
<reference evidence="8 9" key="1">
    <citation type="journal article" date="2015" name="Genome Biol.">
        <title>Comparative genomics of Steinernema reveals deeply conserved gene regulatory networks.</title>
        <authorList>
            <person name="Dillman A.R."/>
            <person name="Macchietto M."/>
            <person name="Porter C.F."/>
            <person name="Rogers A."/>
            <person name="Williams B."/>
            <person name="Antoshechkin I."/>
            <person name="Lee M.M."/>
            <person name="Goodwin Z."/>
            <person name="Lu X."/>
            <person name="Lewis E.E."/>
            <person name="Goodrich-Blair H."/>
            <person name="Stock S.P."/>
            <person name="Adams B.J."/>
            <person name="Sternberg P.W."/>
            <person name="Mortazavi A."/>
        </authorList>
    </citation>
    <scope>NUCLEOTIDE SEQUENCE [LARGE SCALE GENOMIC DNA]</scope>
    <source>
        <strain evidence="8 9">ALL</strain>
    </source>
</reference>
<proteinExistence type="predicted"/>
<dbReference type="GO" id="GO:0071218">
    <property type="term" value="P:cellular response to misfolded protein"/>
    <property type="evidence" value="ECO:0007669"/>
    <property type="project" value="TreeGrafter"/>
</dbReference>
<gene>
    <name evidence="8" type="ORF">L596_019224</name>
</gene>
<dbReference type="GO" id="GO:0030018">
    <property type="term" value="C:Z disc"/>
    <property type="evidence" value="ECO:0007669"/>
    <property type="project" value="TreeGrafter"/>
</dbReference>
<protein>
    <recommendedName>
        <fullName evidence="2">RING-type E3 ubiquitin transferase</fullName>
        <ecNumber evidence="2">2.3.2.27</ecNumber>
    </recommendedName>
</protein>
<keyword evidence="3" id="KW-0808">Transferase</keyword>
<comment type="catalytic activity">
    <reaction evidence="1">
        <text>S-ubiquitinyl-[E2 ubiquitin-conjugating enzyme]-L-cysteine + [acceptor protein]-L-lysine = [E2 ubiquitin-conjugating enzyme]-L-cysteine + N(6)-ubiquitinyl-[acceptor protein]-L-lysine.</text>
        <dbReference type="EC" id="2.3.2.27"/>
    </reaction>
</comment>
<keyword evidence="9" id="KW-1185">Reference proteome</keyword>
<evidence type="ECO:0000256" key="2">
    <source>
        <dbReference type="ARBA" id="ARBA00012483"/>
    </source>
</evidence>
<dbReference type="Proteomes" id="UP000298663">
    <property type="component" value="Unassembled WGS sequence"/>
</dbReference>
<dbReference type="PANTHER" id="PTHR46803:SF2">
    <property type="entry name" value="E3 UBIQUITIN-PROTEIN LIGASE CHIP"/>
    <property type="match status" value="1"/>
</dbReference>
<dbReference type="STRING" id="34508.A0A4U5MQD7"/>
<dbReference type="GO" id="GO:0051087">
    <property type="term" value="F:protein-folding chaperone binding"/>
    <property type="evidence" value="ECO:0007669"/>
    <property type="project" value="TreeGrafter"/>
</dbReference>
<evidence type="ECO:0000256" key="6">
    <source>
        <dbReference type="PROSITE-ProRule" id="PRU00339"/>
    </source>
</evidence>
<dbReference type="OrthoDB" id="629492at2759"/>
<dbReference type="Gene3D" id="6.10.140.2020">
    <property type="match status" value="1"/>
</dbReference>
<dbReference type="GO" id="GO:0061630">
    <property type="term" value="F:ubiquitin protein ligase activity"/>
    <property type="evidence" value="ECO:0007669"/>
    <property type="project" value="UniProtKB-EC"/>
</dbReference>